<feature type="region of interest" description="Disordered" evidence="1">
    <location>
        <begin position="1"/>
        <end position="29"/>
    </location>
</feature>
<dbReference type="AlphaFoldDB" id="A0A662YQD6"/>
<gene>
    <name evidence="2" type="ORF">EOD39_12665</name>
</gene>
<proteinExistence type="predicted"/>
<evidence type="ECO:0000313" key="2">
    <source>
        <dbReference type="EMBL" id="RXM98759.1"/>
    </source>
</evidence>
<feature type="compositionally biased region" description="Basic and acidic residues" evidence="1">
    <location>
        <begin position="16"/>
        <end position="29"/>
    </location>
</feature>
<dbReference type="EMBL" id="SCEB01000564">
    <property type="protein sequence ID" value="RXM98759.1"/>
    <property type="molecule type" value="Genomic_DNA"/>
</dbReference>
<accession>A0A662YQD6</accession>
<organism evidence="2 3">
    <name type="scientific">Acipenser ruthenus</name>
    <name type="common">Sterlet sturgeon</name>
    <dbReference type="NCBI Taxonomy" id="7906"/>
    <lineage>
        <taxon>Eukaryota</taxon>
        <taxon>Metazoa</taxon>
        <taxon>Chordata</taxon>
        <taxon>Craniata</taxon>
        <taxon>Vertebrata</taxon>
        <taxon>Euteleostomi</taxon>
        <taxon>Actinopterygii</taxon>
        <taxon>Chondrostei</taxon>
        <taxon>Acipenseriformes</taxon>
        <taxon>Acipenseridae</taxon>
        <taxon>Acipenser</taxon>
    </lineage>
</organism>
<reference evidence="2 3" key="1">
    <citation type="submission" date="2019-01" db="EMBL/GenBank/DDBJ databases">
        <title>Draft Genome and Complete Hox-Cluster Characterization of the Sterlet Sturgeon (Acipenser ruthenus).</title>
        <authorList>
            <person name="Wei Q."/>
        </authorList>
    </citation>
    <scope>NUCLEOTIDE SEQUENCE [LARGE SCALE GENOMIC DNA]</scope>
    <source>
        <strain evidence="2">WHYD16114868_AA</strain>
        <tissue evidence="2">Blood</tissue>
    </source>
</reference>
<dbReference type="Proteomes" id="UP000289886">
    <property type="component" value="Unassembled WGS sequence"/>
</dbReference>
<comment type="caution">
    <text evidence="2">The sequence shown here is derived from an EMBL/GenBank/DDBJ whole genome shotgun (WGS) entry which is preliminary data.</text>
</comment>
<name>A0A662YQD6_ACIRT</name>
<evidence type="ECO:0000313" key="3">
    <source>
        <dbReference type="Proteomes" id="UP000289886"/>
    </source>
</evidence>
<keyword evidence="3" id="KW-1185">Reference proteome</keyword>
<protein>
    <submittedName>
        <fullName evidence="2">Uncharacterized protein</fullName>
    </submittedName>
</protein>
<evidence type="ECO:0000256" key="1">
    <source>
        <dbReference type="SAM" id="MobiDB-lite"/>
    </source>
</evidence>
<sequence length="60" mass="6608">MDLTAKIRRPTEDEDAGKPERGKEGDRQKCVQRSFPASIPFCHSGVLLQVAQGETAPLLE</sequence>